<feature type="compositionally biased region" description="Basic and acidic residues" evidence="1">
    <location>
        <begin position="9"/>
        <end position="18"/>
    </location>
</feature>
<evidence type="ECO:0000256" key="1">
    <source>
        <dbReference type="SAM" id="MobiDB-lite"/>
    </source>
</evidence>
<organism evidence="2">
    <name type="scientific">Mus musculus</name>
    <name type="common">Mouse</name>
    <dbReference type="NCBI Taxonomy" id="10090"/>
    <lineage>
        <taxon>Eukaryota</taxon>
        <taxon>Metazoa</taxon>
        <taxon>Chordata</taxon>
        <taxon>Craniata</taxon>
        <taxon>Vertebrata</taxon>
        <taxon>Euteleostomi</taxon>
        <taxon>Mammalia</taxon>
        <taxon>Eutheria</taxon>
        <taxon>Euarchontoglires</taxon>
        <taxon>Glires</taxon>
        <taxon>Rodentia</taxon>
        <taxon>Myomorpha</taxon>
        <taxon>Muroidea</taxon>
        <taxon>Muridae</taxon>
        <taxon>Murinae</taxon>
        <taxon>Mus</taxon>
        <taxon>Mus</taxon>
    </lineage>
</organism>
<dbReference type="AGR" id="MGI:1917476"/>
<feature type="region of interest" description="Disordered" evidence="1">
    <location>
        <begin position="1"/>
        <end position="96"/>
    </location>
</feature>
<reference evidence="2" key="2">
    <citation type="journal article" date="2000" name="Genome Res.">
        <title>Normalization and subtraction of cap-trapper-selected cDNAs to prepare full-length cDNA libraries for rapid discovery of new genes.</title>
        <authorList>
            <person name="Carninci P."/>
            <person name="Shibata Y."/>
            <person name="Hayatsu N."/>
            <person name="Sugahara Y."/>
            <person name="Shibata K."/>
            <person name="Itoh M."/>
            <person name="Konno H."/>
            <person name="Okazaki Y."/>
            <person name="Muramatsu M."/>
            <person name="Hayashizaki Y."/>
        </authorList>
    </citation>
    <scope>NUCLEOTIDE SEQUENCE</scope>
    <source>
        <strain evidence="2">C57BL/6J</strain>
        <tissue evidence="2">Hippocampus</tissue>
    </source>
</reference>
<reference evidence="2" key="3">
    <citation type="journal article" date="2000" name="Genome Res.">
        <title>RIKEN integrated sequence analysis (RISA) system--384-format sequencing pipeline with 384 multicapillary sequencer.</title>
        <authorList>
            <person name="Shibata K."/>
            <person name="Itoh M."/>
            <person name="Aizawa K."/>
            <person name="Nagaoka S."/>
            <person name="Sasaki N."/>
            <person name="Carninci P."/>
            <person name="Konno H."/>
            <person name="Akiyama J."/>
            <person name="Nishi K."/>
            <person name="Kitsunai T."/>
            <person name="Tashiro H."/>
            <person name="Itoh M."/>
            <person name="Sumi N."/>
            <person name="Ishii Y."/>
            <person name="Nakamura S."/>
            <person name="Hazama M."/>
            <person name="Nishine T."/>
            <person name="Harada A."/>
            <person name="Yamamoto R."/>
            <person name="Matsumoto H."/>
            <person name="Sakaguchi S."/>
            <person name="Ikegami T."/>
            <person name="Kashiwagi K."/>
            <person name="Fujiwake S."/>
            <person name="Inoue K."/>
            <person name="Togawa Y."/>
            <person name="Izawa M."/>
            <person name="Ohara E."/>
            <person name="Watahiki M."/>
            <person name="Yoneda Y."/>
            <person name="Ishikawa T."/>
            <person name="Ozawa K."/>
            <person name="Tanaka T."/>
            <person name="Matsuura S."/>
            <person name="Kawai J."/>
            <person name="Okazaki Y."/>
            <person name="Muramatsu M."/>
            <person name="Inoue Y."/>
            <person name="Kira A."/>
            <person name="Hayashizaki Y."/>
        </authorList>
    </citation>
    <scope>NUCLEOTIDE SEQUENCE</scope>
    <source>
        <strain evidence="2">C57BL/6J</strain>
        <tissue evidence="2">Hippocampus</tissue>
    </source>
</reference>
<evidence type="ECO:0000313" key="2">
    <source>
        <dbReference type="EMBL" id="BAC25406.1"/>
    </source>
</evidence>
<gene>
    <name evidence="3" type="primary">Rbm3os</name>
    <name evidence="3" type="synonym">2900002K06Rik</name>
</gene>
<feature type="non-terminal residue" evidence="2">
    <location>
        <position position="1"/>
    </location>
</feature>
<feature type="compositionally biased region" description="Low complexity" evidence="1">
    <location>
        <begin position="35"/>
        <end position="45"/>
    </location>
</feature>
<dbReference type="AlphaFoldDB" id="Q8CEV7"/>
<reference evidence="2" key="1">
    <citation type="journal article" date="1999" name="Methods Enzymol.">
        <title>High-efficiency full-length cDNA cloning.</title>
        <authorList>
            <person name="Carninci P."/>
            <person name="Hayashizaki Y."/>
        </authorList>
    </citation>
    <scope>NUCLEOTIDE SEQUENCE</scope>
    <source>
        <strain evidence="2">C57BL/6J</strain>
        <tissue evidence="2">Hippocampus</tissue>
    </source>
</reference>
<sequence length="106" mass="11646">GARAFRHFSRSDAARPPHNEYIFAFEPGTNPPQSSSPHISGHNSSCPRPSPIEGKEVRWGTSAEQGEGAYLEIKSQRTAETTSSKEPGEQRDCGAGRRLIKRTLHC</sequence>
<feature type="compositionally biased region" description="Polar residues" evidence="1">
    <location>
        <begin position="76"/>
        <end position="85"/>
    </location>
</feature>
<reference evidence="2" key="5">
    <citation type="journal article" date="2001" name="Nature">
        <title>Functional annotation of a full-length mouse cDNA collection.</title>
        <authorList>
            <consortium name="The RIKEN Genome Exploration Research Group Phase II Team and the FANTOM Consortium"/>
        </authorList>
    </citation>
    <scope>NUCLEOTIDE SEQUENCE</scope>
    <source>
        <strain evidence="2">C57BL/6J</strain>
        <tissue evidence="2">Hippocampus</tissue>
    </source>
</reference>
<protein>
    <submittedName>
        <fullName evidence="2">Uncharacterized protein</fullName>
    </submittedName>
</protein>
<feature type="compositionally biased region" description="Basic and acidic residues" evidence="1">
    <location>
        <begin position="86"/>
        <end position="95"/>
    </location>
</feature>
<name>Q8CEV7_MOUSE</name>
<accession>Q8CEV7</accession>
<evidence type="ECO:0000313" key="3">
    <source>
        <dbReference type="MGI" id="MGI:1917476"/>
    </source>
</evidence>
<dbReference type="EMBL" id="AK013472">
    <property type="protein sequence ID" value="BAC25406.1"/>
    <property type="molecule type" value="mRNA"/>
</dbReference>
<reference evidence="2" key="4">
    <citation type="submission" date="2000-07" db="EMBL/GenBank/DDBJ databases">
        <authorList>
            <person name="Adachi J."/>
            <person name="Aizawa K."/>
            <person name="Akahira S."/>
            <person name="Akimura T."/>
            <person name="Arai A."/>
            <person name="Aono H."/>
            <person name="Arakawa T."/>
            <person name="Bono H."/>
            <person name="Carninci P."/>
            <person name="Fukuda S."/>
            <person name="Fukunishi Y."/>
            <person name="Furuno M."/>
            <person name="Hanagaki T."/>
            <person name="Hara A."/>
            <person name="Hayatsu N."/>
            <person name="Hiramoto K."/>
            <person name="Hiraoka T."/>
            <person name="Hori F."/>
            <person name="Imotani K."/>
            <person name="Ishii Y."/>
            <person name="Itoh M."/>
            <person name="Izawa M."/>
            <person name="Kasukawa T."/>
            <person name="Kato H."/>
            <person name="Kawai J."/>
            <person name="Kojima Y."/>
            <person name="Konno H."/>
            <person name="Kouda M."/>
            <person name="Koya S."/>
            <person name="Kurihara C."/>
            <person name="Matsuyama T."/>
            <person name="Miyazaki A."/>
            <person name="Nishi K."/>
            <person name="Nomura K."/>
            <person name="Numazaki R."/>
            <person name="Ohno M."/>
            <person name="Okazaki Y."/>
            <person name="Okido T."/>
            <person name="Owa C."/>
            <person name="Saito H."/>
            <person name="Saito R."/>
            <person name="Sakai C."/>
            <person name="Sakai K."/>
            <person name="Sano H."/>
            <person name="Sasaki D."/>
            <person name="Shibata K."/>
            <person name="Shibata Y."/>
            <person name="Shinagawa A."/>
            <person name="Shiraki T."/>
            <person name="Sogabe Y."/>
            <person name="Suzuki H."/>
            <person name="Tagami M."/>
            <person name="Tagawa A."/>
            <person name="Takahashi F."/>
            <person name="Tanaka T."/>
            <person name="Tejima Y."/>
            <person name="Toya T."/>
            <person name="Yamamura T."/>
            <person name="Yasunishi A."/>
            <person name="Yoshida K."/>
            <person name="Yoshino M."/>
            <person name="Muramatsu M."/>
            <person name="Hayashizaki Y."/>
        </authorList>
    </citation>
    <scope>NUCLEOTIDE SEQUENCE</scope>
    <source>
        <strain evidence="2">C57BL/6J</strain>
        <tissue evidence="2">Hippocampus</tissue>
    </source>
</reference>
<proteinExistence type="evidence at transcript level"/>
<reference evidence="2" key="6">
    <citation type="journal article" date="2002" name="Nature">
        <title>Analysis of the mouse transcriptome based on functional annotation of 60,770 full-length cDNAs.</title>
        <authorList>
            <consortium name="The FANTOM Consortium and the RIKEN Genome Exploration Research Group Phase I and II Team"/>
        </authorList>
    </citation>
    <scope>NUCLEOTIDE SEQUENCE</scope>
    <source>
        <strain evidence="2">C57BL/6J</strain>
        <tissue evidence="2">Hippocampus</tissue>
    </source>
</reference>
<reference evidence="2" key="8">
    <citation type="journal article" date="2005" name="Science">
        <title>Antisense Transcription in the Mammalian Transcriptome.</title>
        <authorList>
            <consortium name="RIKEN Genome Exploration Research Group and Genome Science Group (Genome Network Project Core Group) and the FANTOM Consortium"/>
        </authorList>
    </citation>
    <scope>NUCLEOTIDE SEQUENCE</scope>
    <source>
        <strain evidence="2">C57BL/6J</strain>
        <tissue evidence="2">Hippocampus</tissue>
    </source>
</reference>
<reference evidence="2" key="7">
    <citation type="journal article" date="2005" name="Science">
        <title>The Transcriptional Landscape of the Mammalian Genome.</title>
        <authorList>
            <consortium name="The FANTOM Consortium"/>
            <consortium name="Riken Genome Exploration Research Group and Genome Science Group (Genome Network Project Core Group)"/>
        </authorList>
    </citation>
    <scope>NUCLEOTIDE SEQUENCE</scope>
    <source>
        <strain evidence="2">C57BL/6J</strain>
        <tissue evidence="2">Hippocampus</tissue>
    </source>
</reference>
<dbReference type="MGI" id="MGI:1917476">
    <property type="gene designation" value="Rbm3os"/>
</dbReference>